<dbReference type="SUPFAM" id="SSF53098">
    <property type="entry name" value="Ribonuclease H-like"/>
    <property type="match status" value="1"/>
</dbReference>
<dbReference type="InterPro" id="IPR012337">
    <property type="entry name" value="RNaseH-like_sf"/>
</dbReference>
<dbReference type="Pfam" id="PF24055">
    <property type="entry name" value="POL3_N"/>
    <property type="match status" value="1"/>
</dbReference>
<comment type="catalytic activity">
    <reaction evidence="1">
        <text>DNA(n) + a 2'-deoxyribonucleoside 5'-triphosphate = DNA(n+1) + diphosphate</text>
        <dbReference type="Rhea" id="RHEA:22508"/>
        <dbReference type="Rhea" id="RHEA-COMP:17339"/>
        <dbReference type="Rhea" id="RHEA-COMP:17340"/>
        <dbReference type="ChEBI" id="CHEBI:33019"/>
        <dbReference type="ChEBI" id="CHEBI:61560"/>
        <dbReference type="ChEBI" id="CHEBI:173112"/>
        <dbReference type="EC" id="2.7.7.7"/>
    </reaction>
</comment>
<keyword evidence="5" id="KW-1185">Reference proteome</keyword>
<evidence type="ECO:0000313" key="4">
    <source>
        <dbReference type="EMBL" id="OKP07143.1"/>
    </source>
</evidence>
<evidence type="ECO:0000259" key="3">
    <source>
        <dbReference type="Pfam" id="PF24065"/>
    </source>
</evidence>
<evidence type="ECO:0000256" key="1">
    <source>
        <dbReference type="ARBA" id="ARBA00049244"/>
    </source>
</evidence>
<organism evidence="4 5">
    <name type="scientific">Penicillium subrubescens</name>
    <dbReference type="NCBI Taxonomy" id="1316194"/>
    <lineage>
        <taxon>Eukaryota</taxon>
        <taxon>Fungi</taxon>
        <taxon>Dikarya</taxon>
        <taxon>Ascomycota</taxon>
        <taxon>Pezizomycotina</taxon>
        <taxon>Eurotiomycetes</taxon>
        <taxon>Eurotiomycetidae</taxon>
        <taxon>Eurotiales</taxon>
        <taxon>Aspergillaceae</taxon>
        <taxon>Penicillium</taxon>
    </lineage>
</organism>
<dbReference type="GO" id="GO:0003887">
    <property type="term" value="F:DNA-directed DNA polymerase activity"/>
    <property type="evidence" value="ECO:0007669"/>
    <property type="project" value="UniProtKB-EC"/>
</dbReference>
<dbReference type="GO" id="GO:0000724">
    <property type="term" value="P:double-strand break repair via homologous recombination"/>
    <property type="evidence" value="ECO:0007669"/>
    <property type="project" value="TreeGrafter"/>
</dbReference>
<reference evidence="4 5" key="1">
    <citation type="submission" date="2016-10" db="EMBL/GenBank/DDBJ databases">
        <title>Genome sequence of the ascomycete fungus Penicillium subrubescens.</title>
        <authorList>
            <person name="De Vries R.P."/>
            <person name="Peng M."/>
            <person name="Dilokpimol A."/>
            <person name="Hilden K."/>
            <person name="Makela M.R."/>
            <person name="Grigoriev I."/>
            <person name="Riley R."/>
            <person name="Granchi Z."/>
        </authorList>
    </citation>
    <scope>NUCLEOTIDE SEQUENCE [LARGE SCALE GENOMIC DNA]</scope>
    <source>
        <strain evidence="4 5">CBS 132785</strain>
    </source>
</reference>
<dbReference type="InterPro" id="IPR030559">
    <property type="entry name" value="PolZ_Rev3"/>
</dbReference>
<dbReference type="Proteomes" id="UP000186955">
    <property type="component" value="Unassembled WGS sequence"/>
</dbReference>
<dbReference type="InterPro" id="IPR056447">
    <property type="entry name" value="REV3_N"/>
</dbReference>
<comment type="caution">
    <text evidence="4">The sequence shown here is derived from an EMBL/GenBank/DDBJ whole genome shotgun (WGS) entry which is preliminary data.</text>
</comment>
<dbReference type="PANTHER" id="PTHR45812">
    <property type="entry name" value="DNA POLYMERASE ZETA CATALYTIC SUBUNIT"/>
    <property type="match status" value="1"/>
</dbReference>
<name>A0A1Q5U3T4_9EURO</name>
<feature type="domain" description="DNA polymerase zeta catalytic subunit N-terminal" evidence="3">
    <location>
        <begin position="4"/>
        <end position="50"/>
    </location>
</feature>
<dbReference type="Pfam" id="PF24065">
    <property type="entry name" value="REV3_N"/>
    <property type="match status" value="1"/>
</dbReference>
<dbReference type="GO" id="GO:0016035">
    <property type="term" value="C:zeta DNA polymerase complex"/>
    <property type="evidence" value="ECO:0007669"/>
    <property type="project" value="InterPro"/>
</dbReference>
<dbReference type="EMBL" id="MNBE01000583">
    <property type="protein sequence ID" value="OKP07143.1"/>
    <property type="molecule type" value="Genomic_DNA"/>
</dbReference>
<dbReference type="STRING" id="1316194.A0A1Q5U3T4"/>
<gene>
    <name evidence="4" type="ORF">PENSUB_6103</name>
</gene>
<feature type="domain" description="DNA polymerase delta/zeta catalytic subunit N-terminal" evidence="2">
    <location>
        <begin position="52"/>
        <end position="78"/>
    </location>
</feature>
<protein>
    <submittedName>
        <fullName evidence="4">DNA polymerase zeta catalytic subunit</fullName>
    </submittedName>
</protein>
<sequence length="221" mass="25775">MEPFRVRLNCIDHYQATASKLDPPLPFRDDDSDEDARPKVPVIRVFGATERANEIPFYGYHVGYRTFFKVYLLNPVYVTRLADLLHEGAVLKRPLQPYESHLQYIPQWMCDYNLHGSVYMDCGNVMFRRPVPEYLELNKDPTLAKQSHCPLEADVCVQDNLNRRNIKERALHHDFTEFLRPAAFNERLVPSLAGLWQDETRRRQNAWESPILAAHYSAATN</sequence>
<dbReference type="Gene3D" id="3.30.342.10">
    <property type="entry name" value="DNA Polymerase, chain B, domain 1"/>
    <property type="match status" value="1"/>
</dbReference>
<evidence type="ECO:0000313" key="5">
    <source>
        <dbReference type="Proteomes" id="UP000186955"/>
    </source>
</evidence>
<dbReference type="InterPro" id="IPR056435">
    <property type="entry name" value="DPOD/Z_N"/>
</dbReference>
<dbReference type="PANTHER" id="PTHR45812:SF1">
    <property type="entry name" value="DNA POLYMERASE ZETA CATALYTIC SUBUNIT"/>
    <property type="match status" value="1"/>
</dbReference>
<proteinExistence type="predicted"/>
<dbReference type="AlphaFoldDB" id="A0A1Q5U3T4"/>
<accession>A0A1Q5U3T4</accession>
<dbReference type="GO" id="GO:0042276">
    <property type="term" value="P:error-prone translesion synthesis"/>
    <property type="evidence" value="ECO:0007669"/>
    <property type="project" value="TreeGrafter"/>
</dbReference>
<dbReference type="GO" id="GO:0005634">
    <property type="term" value="C:nucleus"/>
    <property type="evidence" value="ECO:0007669"/>
    <property type="project" value="TreeGrafter"/>
</dbReference>
<evidence type="ECO:0000259" key="2">
    <source>
        <dbReference type="Pfam" id="PF24055"/>
    </source>
</evidence>